<dbReference type="Proteomes" id="UP001220962">
    <property type="component" value="Chromosome"/>
</dbReference>
<feature type="transmembrane region" description="Helical" evidence="1">
    <location>
        <begin position="99"/>
        <end position="117"/>
    </location>
</feature>
<dbReference type="EMBL" id="CP118108">
    <property type="protein sequence ID" value="WDI00936.1"/>
    <property type="molecule type" value="Genomic_DNA"/>
</dbReference>
<proteinExistence type="predicted"/>
<dbReference type="AlphaFoldDB" id="A0AAX3MV54"/>
<accession>A0AAX3MV54</accession>
<evidence type="ECO:0000256" key="1">
    <source>
        <dbReference type="SAM" id="Phobius"/>
    </source>
</evidence>
<organism evidence="2 4">
    <name type="scientific">Paenibacillus urinalis</name>
    <dbReference type="NCBI Taxonomy" id="521520"/>
    <lineage>
        <taxon>Bacteria</taxon>
        <taxon>Bacillati</taxon>
        <taxon>Bacillota</taxon>
        <taxon>Bacilli</taxon>
        <taxon>Bacillales</taxon>
        <taxon>Paenibacillaceae</taxon>
        <taxon>Paenibacillus</taxon>
    </lineage>
</organism>
<keyword evidence="5" id="KW-1185">Reference proteome</keyword>
<keyword evidence="1" id="KW-0472">Membrane</keyword>
<dbReference type="EMBL" id="CP118101">
    <property type="protein sequence ID" value="WDH81222.1"/>
    <property type="molecule type" value="Genomic_DNA"/>
</dbReference>
<evidence type="ECO:0000313" key="2">
    <source>
        <dbReference type="EMBL" id="WDH81222.1"/>
    </source>
</evidence>
<evidence type="ECO:0000313" key="3">
    <source>
        <dbReference type="EMBL" id="WDI00936.1"/>
    </source>
</evidence>
<dbReference type="RefSeq" id="WP_047911147.1">
    <property type="nucleotide sequence ID" value="NZ_CP118101.1"/>
</dbReference>
<keyword evidence="1" id="KW-1133">Transmembrane helix</keyword>
<feature type="transmembrane region" description="Helical" evidence="1">
    <location>
        <begin position="174"/>
        <end position="193"/>
    </location>
</feature>
<dbReference type="Proteomes" id="UP001221519">
    <property type="component" value="Chromosome"/>
</dbReference>
<reference evidence="2 5" key="1">
    <citation type="submission" date="2023-02" db="EMBL/GenBank/DDBJ databases">
        <title>Pathogen: clinical or host-associated sample.</title>
        <authorList>
            <person name="Hergert J."/>
            <person name="Casey R."/>
            <person name="Wagner J."/>
            <person name="Young E.L."/>
            <person name="Oakeson K.F."/>
        </authorList>
    </citation>
    <scope>NUCLEOTIDE SEQUENCE</scope>
    <source>
        <strain evidence="3 5">2022CK-00829</strain>
        <strain evidence="2">2022CK-00830</strain>
    </source>
</reference>
<evidence type="ECO:0000313" key="4">
    <source>
        <dbReference type="Proteomes" id="UP001220962"/>
    </source>
</evidence>
<protein>
    <recommendedName>
        <fullName evidence="6">Zinc-finger domain-containing protein</fullName>
    </recommendedName>
</protein>
<keyword evidence="1" id="KW-0812">Transmembrane</keyword>
<gene>
    <name evidence="2" type="ORF">PUW23_16990</name>
    <name evidence="3" type="ORF">PUW25_16815</name>
</gene>
<evidence type="ECO:0008006" key="6">
    <source>
        <dbReference type="Google" id="ProtNLM"/>
    </source>
</evidence>
<sequence length="207" mass="23430">MNCSDAREHMAMIWDLPAHHPIKLEFTQHIQGCKACRTEYEEWTELYELIPMTAEQIPEKKIQSMHAKVMERIYKDNPNIQKSDVRTYPLLPQTVNHRLSIWISACLALFLCSVVFMTSSLGSDMGEAAKQQSGIVPTAVASTSTSLSIWHHDESRTSGIMEPLVVGMKAYPEHWMILSLIALGVALFSLRRIHHGRAITSREGSKQ</sequence>
<evidence type="ECO:0000313" key="5">
    <source>
        <dbReference type="Proteomes" id="UP001221519"/>
    </source>
</evidence>
<name>A0AAX3MV54_9BACL</name>